<feature type="region of interest" description="Disordered" evidence="2">
    <location>
        <begin position="19"/>
        <end position="54"/>
    </location>
</feature>
<dbReference type="GO" id="GO:0003676">
    <property type="term" value="F:nucleic acid binding"/>
    <property type="evidence" value="ECO:0007669"/>
    <property type="project" value="InterPro"/>
</dbReference>
<feature type="compositionally biased region" description="Polar residues" evidence="2">
    <location>
        <begin position="29"/>
        <end position="54"/>
    </location>
</feature>
<organism evidence="4 7">
    <name type="scientific">Rotaria socialis</name>
    <dbReference type="NCBI Taxonomy" id="392032"/>
    <lineage>
        <taxon>Eukaryota</taxon>
        <taxon>Metazoa</taxon>
        <taxon>Spiralia</taxon>
        <taxon>Gnathifera</taxon>
        <taxon>Rotifera</taxon>
        <taxon>Eurotatoria</taxon>
        <taxon>Bdelloidea</taxon>
        <taxon>Philodinida</taxon>
        <taxon>Philodinidae</taxon>
        <taxon>Rotaria</taxon>
    </lineage>
</organism>
<dbReference type="Pfam" id="PF00098">
    <property type="entry name" value="zf-CCHC"/>
    <property type="match status" value="1"/>
</dbReference>
<dbReference type="SUPFAM" id="SSF57756">
    <property type="entry name" value="Retrovirus zinc finger-like domains"/>
    <property type="match status" value="1"/>
</dbReference>
<dbReference type="EMBL" id="CAJOBR010000979">
    <property type="protein sequence ID" value="CAF4566418.1"/>
    <property type="molecule type" value="Genomic_DNA"/>
</dbReference>
<dbReference type="Proteomes" id="UP000663825">
    <property type="component" value="Unassembled WGS sequence"/>
</dbReference>
<evidence type="ECO:0000259" key="3">
    <source>
        <dbReference type="PROSITE" id="PS50158"/>
    </source>
</evidence>
<dbReference type="InterPro" id="IPR001878">
    <property type="entry name" value="Znf_CCHC"/>
</dbReference>
<keyword evidence="1" id="KW-0863">Zinc-finger</keyword>
<dbReference type="InterPro" id="IPR036875">
    <property type="entry name" value="Znf_CCHC_sf"/>
</dbReference>
<feature type="domain" description="CCHC-type" evidence="3">
    <location>
        <begin position="112"/>
        <end position="127"/>
    </location>
</feature>
<keyword evidence="1" id="KW-0479">Metal-binding</keyword>
<sequence>MQKDLICEVFIGMQQRIQQHNDNEKNKMPPSTLTRHTTNHSQTNDDQFTDGPSETTRQVKIMGTINDRNRPLIIELLDKKEYNVMLNSGKISIFGQLYDIDEFLPSPKLLICSKCNQPGHVKNDCKSASLTI</sequence>
<evidence type="ECO:0000313" key="7">
    <source>
        <dbReference type="Proteomes" id="UP000663825"/>
    </source>
</evidence>
<protein>
    <recommendedName>
        <fullName evidence="3">CCHC-type domain-containing protein</fullName>
    </recommendedName>
</protein>
<dbReference type="Proteomes" id="UP000663848">
    <property type="component" value="Unassembled WGS sequence"/>
</dbReference>
<evidence type="ECO:0000313" key="5">
    <source>
        <dbReference type="EMBL" id="CAF3374076.1"/>
    </source>
</evidence>
<dbReference type="Proteomes" id="UP000663872">
    <property type="component" value="Unassembled WGS sequence"/>
</dbReference>
<evidence type="ECO:0000256" key="2">
    <source>
        <dbReference type="SAM" id="MobiDB-lite"/>
    </source>
</evidence>
<name>A0A817NL50_9BILA</name>
<dbReference type="GO" id="GO:0008270">
    <property type="term" value="F:zinc ion binding"/>
    <property type="evidence" value="ECO:0007669"/>
    <property type="project" value="UniProtKB-KW"/>
</dbReference>
<gene>
    <name evidence="5" type="ORF">GRG538_LOCUS7574</name>
    <name evidence="6" type="ORF">QYT958_LOCUS9332</name>
    <name evidence="4" type="ORF">TIS948_LOCUS7566</name>
</gene>
<reference evidence="4" key="1">
    <citation type="submission" date="2021-02" db="EMBL/GenBank/DDBJ databases">
        <authorList>
            <person name="Nowell W R."/>
        </authorList>
    </citation>
    <scope>NUCLEOTIDE SEQUENCE</scope>
</reference>
<proteinExistence type="predicted"/>
<accession>A0A817NL50</accession>
<dbReference type="AlphaFoldDB" id="A0A817NL50"/>
<keyword evidence="1" id="KW-0862">Zinc</keyword>
<evidence type="ECO:0000256" key="1">
    <source>
        <dbReference type="PROSITE-ProRule" id="PRU00047"/>
    </source>
</evidence>
<dbReference type="EMBL" id="CAJNXB010000897">
    <property type="protein sequence ID" value="CAF3112864.1"/>
    <property type="molecule type" value="Genomic_DNA"/>
</dbReference>
<comment type="caution">
    <text evidence="4">The sequence shown here is derived from an EMBL/GenBank/DDBJ whole genome shotgun (WGS) entry which is preliminary data.</text>
</comment>
<dbReference type="EMBL" id="CAJNYT010000803">
    <property type="protein sequence ID" value="CAF3374076.1"/>
    <property type="molecule type" value="Genomic_DNA"/>
</dbReference>
<dbReference type="PROSITE" id="PS50158">
    <property type="entry name" value="ZF_CCHC"/>
    <property type="match status" value="1"/>
</dbReference>
<dbReference type="OrthoDB" id="10047354at2759"/>
<evidence type="ECO:0000313" key="4">
    <source>
        <dbReference type="EMBL" id="CAF3112864.1"/>
    </source>
</evidence>
<dbReference type="SMART" id="SM00343">
    <property type="entry name" value="ZnF_C2HC"/>
    <property type="match status" value="1"/>
</dbReference>
<evidence type="ECO:0000313" key="6">
    <source>
        <dbReference type="EMBL" id="CAF4566418.1"/>
    </source>
</evidence>